<comment type="caution">
    <text evidence="11">The sequence shown here is derived from an EMBL/GenBank/DDBJ whole genome shotgun (WGS) entry which is preliminary data.</text>
</comment>
<evidence type="ECO:0000256" key="8">
    <source>
        <dbReference type="ARBA" id="ARBA00023204"/>
    </source>
</evidence>
<dbReference type="SMART" id="SM00987">
    <property type="entry name" value="UreE_C"/>
    <property type="match status" value="1"/>
</dbReference>
<evidence type="ECO:0000256" key="5">
    <source>
        <dbReference type="ARBA" id="ARBA00018429"/>
    </source>
</evidence>
<dbReference type="RefSeq" id="WP_129749821.1">
    <property type="nucleotide sequence ID" value="NZ_JUIW01000002.1"/>
</dbReference>
<comment type="subcellular location">
    <subcellularLocation>
        <location evidence="9">Cytoplasm</location>
    </subcellularLocation>
</comment>
<dbReference type="PANTHER" id="PTHR11264:SF0">
    <property type="entry name" value="URACIL-DNA GLYCOSYLASE"/>
    <property type="match status" value="1"/>
</dbReference>
<dbReference type="EMBL" id="JUIW01000002">
    <property type="protein sequence ID" value="RYJ45018.1"/>
    <property type="molecule type" value="Genomic_DNA"/>
</dbReference>
<organism evidence="11 12">
    <name type="scientific">Flavobacterium beibuense</name>
    <dbReference type="NCBI Taxonomy" id="657326"/>
    <lineage>
        <taxon>Bacteria</taxon>
        <taxon>Pseudomonadati</taxon>
        <taxon>Bacteroidota</taxon>
        <taxon>Flavobacteriia</taxon>
        <taxon>Flavobacteriales</taxon>
        <taxon>Flavobacteriaceae</taxon>
        <taxon>Flavobacterium</taxon>
    </lineage>
</organism>
<evidence type="ECO:0000256" key="1">
    <source>
        <dbReference type="ARBA" id="ARBA00001400"/>
    </source>
</evidence>
<evidence type="ECO:0000256" key="9">
    <source>
        <dbReference type="HAMAP-Rule" id="MF_00148"/>
    </source>
</evidence>
<comment type="catalytic activity">
    <reaction evidence="1 9">
        <text>Hydrolyzes single-stranded DNA or mismatched double-stranded DNA and polynucleotides, releasing free uracil.</text>
        <dbReference type="EC" id="3.2.2.27"/>
    </reaction>
</comment>
<dbReference type="NCBIfam" id="NF003589">
    <property type="entry name" value="PRK05254.1-2"/>
    <property type="match status" value="1"/>
</dbReference>
<name>A0A444WGL9_9FLAO</name>
<accession>A0A444WGL9</accession>
<comment type="similarity">
    <text evidence="3 9">Belongs to the uracil-DNA glycosylase (UDG) superfamily. UNG family.</text>
</comment>
<dbReference type="NCBIfam" id="NF003591">
    <property type="entry name" value="PRK05254.1-4"/>
    <property type="match status" value="1"/>
</dbReference>
<dbReference type="InterPro" id="IPR002043">
    <property type="entry name" value="UDG_fam1"/>
</dbReference>
<dbReference type="GO" id="GO:0097510">
    <property type="term" value="P:base-excision repair, AP site formation via deaminated base removal"/>
    <property type="evidence" value="ECO:0007669"/>
    <property type="project" value="TreeGrafter"/>
</dbReference>
<evidence type="ECO:0000313" key="11">
    <source>
        <dbReference type="EMBL" id="RYJ45018.1"/>
    </source>
</evidence>
<dbReference type="HAMAP" id="MF_00148">
    <property type="entry name" value="UDG"/>
    <property type="match status" value="1"/>
</dbReference>
<reference evidence="11 12" key="1">
    <citation type="submission" date="2014-12" db="EMBL/GenBank/DDBJ databases">
        <title>Genome sequence of Flavobacterium beibuense RSKm HC5.</title>
        <authorList>
            <person name="Kim J.F."/>
            <person name="Song J.Y."/>
            <person name="Kwak M.-J."/>
            <person name="Lee S.-W."/>
        </authorList>
    </citation>
    <scope>NUCLEOTIDE SEQUENCE [LARGE SCALE GENOMIC DNA]</scope>
    <source>
        <strain evidence="11 12">RSKm HC5</strain>
    </source>
</reference>
<dbReference type="EC" id="3.2.2.27" evidence="4 9"/>
<keyword evidence="7 9" id="KW-0378">Hydrolase</keyword>
<evidence type="ECO:0000256" key="7">
    <source>
        <dbReference type="ARBA" id="ARBA00022801"/>
    </source>
</evidence>
<dbReference type="Gene3D" id="3.40.470.10">
    <property type="entry name" value="Uracil-DNA glycosylase-like domain"/>
    <property type="match status" value="1"/>
</dbReference>
<keyword evidence="12" id="KW-1185">Reference proteome</keyword>
<dbReference type="FunFam" id="3.40.470.10:FF:000001">
    <property type="entry name" value="Uracil-DNA glycosylase"/>
    <property type="match status" value="1"/>
</dbReference>
<dbReference type="GO" id="GO:0005737">
    <property type="term" value="C:cytoplasm"/>
    <property type="evidence" value="ECO:0007669"/>
    <property type="project" value="UniProtKB-SubCell"/>
</dbReference>
<keyword evidence="8 9" id="KW-0234">DNA repair</keyword>
<dbReference type="Pfam" id="PF03167">
    <property type="entry name" value="UDG"/>
    <property type="match status" value="1"/>
</dbReference>
<evidence type="ECO:0000256" key="3">
    <source>
        <dbReference type="ARBA" id="ARBA00008184"/>
    </source>
</evidence>
<evidence type="ECO:0000256" key="2">
    <source>
        <dbReference type="ARBA" id="ARBA00002631"/>
    </source>
</evidence>
<evidence type="ECO:0000256" key="4">
    <source>
        <dbReference type="ARBA" id="ARBA00012030"/>
    </source>
</evidence>
<dbReference type="CDD" id="cd10027">
    <property type="entry name" value="UDG-F1-like"/>
    <property type="match status" value="1"/>
</dbReference>
<dbReference type="InterPro" id="IPR005122">
    <property type="entry name" value="Uracil-DNA_glycosylase-like"/>
</dbReference>
<sequence length="221" mass="25244">MQVKIHPSWKEVLENEFEKPYFNSLINFVKDEYTHHTCYPKGSHIFSAFDHCPFDKVEVVIIGQDPYHGPGQANGLCFSVNDGIPMPPSLINIFKEIETDLGKPFPQTGNLERWADQGVLLLNAVLTVRQGEAGSHQGKGWETFTDAVIQKISDEKKDVVFLLWGGFAKKKGARIDRQRHLVLETGHPSPLSANRGLWFNNKHFSKTNEFLKQKEKKEINW</sequence>
<evidence type="ECO:0000256" key="6">
    <source>
        <dbReference type="ARBA" id="ARBA00022763"/>
    </source>
</evidence>
<dbReference type="NCBIfam" id="TIGR00628">
    <property type="entry name" value="ung"/>
    <property type="match status" value="1"/>
</dbReference>
<dbReference type="SUPFAM" id="SSF52141">
    <property type="entry name" value="Uracil-DNA glycosylase-like"/>
    <property type="match status" value="1"/>
</dbReference>
<evidence type="ECO:0000313" key="12">
    <source>
        <dbReference type="Proteomes" id="UP000289775"/>
    </source>
</evidence>
<keyword evidence="6 9" id="KW-0227">DNA damage</keyword>
<feature type="active site" description="Proton acceptor" evidence="9">
    <location>
        <position position="65"/>
    </location>
</feature>
<protein>
    <recommendedName>
        <fullName evidence="5 9">Uracil-DNA glycosylase</fullName>
        <shortName evidence="9">UDG</shortName>
        <ecNumber evidence="4 9">3.2.2.27</ecNumber>
    </recommendedName>
</protein>
<dbReference type="NCBIfam" id="NF003588">
    <property type="entry name" value="PRK05254.1-1"/>
    <property type="match status" value="1"/>
</dbReference>
<dbReference type="SMART" id="SM00986">
    <property type="entry name" value="UDG"/>
    <property type="match status" value="1"/>
</dbReference>
<dbReference type="OrthoDB" id="9804372at2"/>
<dbReference type="GO" id="GO:0004844">
    <property type="term" value="F:uracil DNA N-glycosylase activity"/>
    <property type="evidence" value="ECO:0007669"/>
    <property type="project" value="UniProtKB-UniRule"/>
</dbReference>
<keyword evidence="9" id="KW-0963">Cytoplasm</keyword>
<proteinExistence type="inferred from homology"/>
<comment type="function">
    <text evidence="2 9">Excises uracil residues from the DNA which can arise as a result of misincorporation of dUMP residues by DNA polymerase or due to deamination of cytosine.</text>
</comment>
<dbReference type="Proteomes" id="UP000289775">
    <property type="component" value="Unassembled WGS sequence"/>
</dbReference>
<dbReference type="NCBIfam" id="NF003592">
    <property type="entry name" value="PRK05254.1-5"/>
    <property type="match status" value="1"/>
</dbReference>
<dbReference type="PANTHER" id="PTHR11264">
    <property type="entry name" value="URACIL-DNA GLYCOSYLASE"/>
    <property type="match status" value="1"/>
</dbReference>
<evidence type="ECO:0000259" key="10">
    <source>
        <dbReference type="SMART" id="SM00986"/>
    </source>
</evidence>
<feature type="domain" description="Uracil-DNA glycosylase-like" evidence="10">
    <location>
        <begin position="50"/>
        <end position="211"/>
    </location>
</feature>
<dbReference type="AlphaFoldDB" id="A0A444WGL9"/>
<gene>
    <name evidence="9" type="primary">ung</name>
    <name evidence="11" type="ORF">NU09_0652</name>
</gene>
<dbReference type="InterPro" id="IPR036895">
    <property type="entry name" value="Uracil-DNA_glycosylase-like_sf"/>
</dbReference>